<dbReference type="PIRSF" id="PIRSF001430">
    <property type="entry name" value="tRNA_psdUrid_synth"/>
    <property type="match status" value="1"/>
</dbReference>
<dbReference type="PANTHER" id="PTHR11142:SF0">
    <property type="entry name" value="TRNA PSEUDOURIDINE SYNTHASE-LIKE 1"/>
    <property type="match status" value="1"/>
</dbReference>
<accession>A0A520MW37</accession>
<comment type="function">
    <text evidence="4">Formation of pseudouridine at positions 38, 39 and 40 in the anticodon stem and loop of transfer RNAs.</text>
</comment>
<evidence type="ECO:0000259" key="8">
    <source>
        <dbReference type="Pfam" id="PF01416"/>
    </source>
</evidence>
<dbReference type="InterPro" id="IPR020094">
    <property type="entry name" value="TruA/RsuA/RluB/E/F_N"/>
</dbReference>
<comment type="subunit">
    <text evidence="4">Homodimer.</text>
</comment>
<dbReference type="SUPFAM" id="SSF55120">
    <property type="entry name" value="Pseudouridine synthase"/>
    <property type="match status" value="1"/>
</dbReference>
<evidence type="ECO:0000256" key="5">
    <source>
        <dbReference type="PIRSR" id="PIRSR001430-1"/>
    </source>
</evidence>
<dbReference type="Gene3D" id="3.30.70.660">
    <property type="entry name" value="Pseudouridine synthase I, catalytic domain, C-terminal subdomain"/>
    <property type="match status" value="1"/>
</dbReference>
<name>A0A520MW37_9GAMM</name>
<reference evidence="9 10" key="1">
    <citation type="submission" date="2019-02" db="EMBL/GenBank/DDBJ databases">
        <title>Prokaryotic population dynamics and viral predation in marine succession experiment using metagenomics: the confinement effect.</title>
        <authorList>
            <person name="Haro-Moreno J.M."/>
            <person name="Rodriguez-Valera F."/>
            <person name="Lopez-Perez M."/>
        </authorList>
    </citation>
    <scope>NUCLEOTIDE SEQUENCE [LARGE SCALE GENOMIC DNA]</scope>
    <source>
        <strain evidence="9">MED-G161</strain>
    </source>
</reference>
<dbReference type="InterPro" id="IPR020095">
    <property type="entry name" value="PsdUridine_synth_TruA_C"/>
</dbReference>
<dbReference type="InterPro" id="IPR020097">
    <property type="entry name" value="PsdUridine_synth_TruA_a/b_dom"/>
</dbReference>
<keyword evidence="2 4" id="KW-0819">tRNA processing</keyword>
<dbReference type="CDD" id="cd02570">
    <property type="entry name" value="PseudoU_synth_EcTruA"/>
    <property type="match status" value="1"/>
</dbReference>
<dbReference type="InterPro" id="IPR020103">
    <property type="entry name" value="PsdUridine_synth_cat_dom_sf"/>
</dbReference>
<dbReference type="AlphaFoldDB" id="A0A520MW37"/>
<evidence type="ECO:0000313" key="10">
    <source>
        <dbReference type="Proteomes" id="UP000315498"/>
    </source>
</evidence>
<proteinExistence type="inferred from homology"/>
<feature type="active site" description="Nucleophile" evidence="4 5">
    <location>
        <position position="51"/>
    </location>
</feature>
<dbReference type="HAMAP" id="MF_00171">
    <property type="entry name" value="TruA"/>
    <property type="match status" value="1"/>
</dbReference>
<feature type="domain" description="Pseudouridine synthase I TruA alpha/beta" evidence="8">
    <location>
        <begin position="8"/>
        <end position="102"/>
    </location>
</feature>
<evidence type="ECO:0000256" key="1">
    <source>
        <dbReference type="ARBA" id="ARBA00009375"/>
    </source>
</evidence>
<dbReference type="EC" id="5.4.99.12" evidence="4"/>
<comment type="caution">
    <text evidence="4">Lacks conserved residue(s) required for the propagation of feature annotation.</text>
</comment>
<dbReference type="NCBIfam" id="TIGR00071">
    <property type="entry name" value="hisT_truA"/>
    <property type="match status" value="1"/>
</dbReference>
<dbReference type="FunFam" id="3.30.70.580:FF:000001">
    <property type="entry name" value="tRNA pseudouridine synthase A"/>
    <property type="match status" value="1"/>
</dbReference>
<evidence type="ECO:0000256" key="3">
    <source>
        <dbReference type="ARBA" id="ARBA00023235"/>
    </source>
</evidence>
<dbReference type="Pfam" id="PF01416">
    <property type="entry name" value="PseudoU_synth_1"/>
    <property type="match status" value="2"/>
</dbReference>
<dbReference type="InterPro" id="IPR001406">
    <property type="entry name" value="PsdUridine_synth_TruA"/>
</dbReference>
<dbReference type="Proteomes" id="UP000315498">
    <property type="component" value="Unassembled WGS sequence"/>
</dbReference>
<sequence>MKLAFTLEYAGTDFSGFQSQKNALTIQYYLEEAIKKITDQETKINYSGRTDAGVHALSQVFDFETQIKRSNENWIKGINSNLPKSIAVKNIFNVSDDFDSRFSAIERRYSYVIYNSPNKPLFFDNFSYWVTNDLDINLIKTQLNMFLGEHDFSSFRSSSCNSKNPNKNILYVDVESVNNFIIITIAANAFLQNMVRIMVGTLIDIAKNEKKMSITDIIDKKDRGYAGKTAPAHGLFFLGPKYKDEFDIDTFELNILDRLKY</sequence>
<dbReference type="GO" id="GO:0031119">
    <property type="term" value="P:tRNA pseudouridine synthesis"/>
    <property type="evidence" value="ECO:0007669"/>
    <property type="project" value="UniProtKB-UniRule"/>
</dbReference>
<evidence type="ECO:0000256" key="7">
    <source>
        <dbReference type="RuleBase" id="RU003792"/>
    </source>
</evidence>
<dbReference type="PANTHER" id="PTHR11142">
    <property type="entry name" value="PSEUDOURIDYLATE SYNTHASE"/>
    <property type="match status" value="1"/>
</dbReference>
<dbReference type="EMBL" id="SHBG01000005">
    <property type="protein sequence ID" value="RZO25396.1"/>
    <property type="molecule type" value="Genomic_DNA"/>
</dbReference>
<evidence type="ECO:0000256" key="6">
    <source>
        <dbReference type="PIRSR" id="PIRSR001430-2"/>
    </source>
</evidence>
<dbReference type="Gene3D" id="3.30.70.580">
    <property type="entry name" value="Pseudouridine synthase I, catalytic domain, N-terminal subdomain"/>
    <property type="match status" value="1"/>
</dbReference>
<evidence type="ECO:0000313" key="9">
    <source>
        <dbReference type="EMBL" id="RZO25396.1"/>
    </source>
</evidence>
<evidence type="ECO:0000256" key="2">
    <source>
        <dbReference type="ARBA" id="ARBA00022694"/>
    </source>
</evidence>
<feature type="binding site" evidence="4 6">
    <location>
        <position position="109"/>
    </location>
    <ligand>
        <name>substrate</name>
    </ligand>
</feature>
<comment type="similarity">
    <text evidence="1 4 7">Belongs to the tRNA pseudouridine synthase TruA family.</text>
</comment>
<dbReference type="GO" id="GO:0160147">
    <property type="term" value="F:tRNA pseudouridine(38-40) synthase activity"/>
    <property type="evidence" value="ECO:0007669"/>
    <property type="project" value="UniProtKB-EC"/>
</dbReference>
<protein>
    <recommendedName>
        <fullName evidence="4">tRNA pseudouridine synthase A</fullName>
        <ecNumber evidence="4">5.4.99.12</ecNumber>
    </recommendedName>
    <alternativeName>
        <fullName evidence="4">tRNA pseudouridine(38-40) synthase</fullName>
    </alternativeName>
    <alternativeName>
        <fullName evidence="4">tRNA pseudouridylate synthase I</fullName>
    </alternativeName>
    <alternativeName>
        <fullName evidence="4">tRNA-uridine isomerase I</fullName>
    </alternativeName>
</protein>
<feature type="domain" description="Pseudouridine synthase I TruA alpha/beta" evidence="8">
    <location>
        <begin position="145"/>
        <end position="242"/>
    </location>
</feature>
<gene>
    <name evidence="4 9" type="primary">truA</name>
    <name evidence="9" type="ORF">EVA94_00965</name>
</gene>
<comment type="catalytic activity">
    <reaction evidence="4 7">
        <text>uridine(38/39/40) in tRNA = pseudouridine(38/39/40) in tRNA</text>
        <dbReference type="Rhea" id="RHEA:22376"/>
        <dbReference type="Rhea" id="RHEA-COMP:10085"/>
        <dbReference type="Rhea" id="RHEA-COMP:10087"/>
        <dbReference type="ChEBI" id="CHEBI:65314"/>
        <dbReference type="ChEBI" id="CHEBI:65315"/>
        <dbReference type="EC" id="5.4.99.12"/>
    </reaction>
</comment>
<comment type="caution">
    <text evidence="9">The sequence shown here is derived from an EMBL/GenBank/DDBJ whole genome shotgun (WGS) entry which is preliminary data.</text>
</comment>
<keyword evidence="3 4" id="KW-0413">Isomerase</keyword>
<organism evidence="9 10">
    <name type="scientific">SAR86 cluster bacterium</name>
    <dbReference type="NCBI Taxonomy" id="2030880"/>
    <lineage>
        <taxon>Bacteria</taxon>
        <taxon>Pseudomonadati</taxon>
        <taxon>Pseudomonadota</taxon>
        <taxon>Gammaproteobacteria</taxon>
        <taxon>SAR86 cluster</taxon>
    </lineage>
</organism>
<dbReference type="GO" id="GO:0003723">
    <property type="term" value="F:RNA binding"/>
    <property type="evidence" value="ECO:0007669"/>
    <property type="project" value="InterPro"/>
</dbReference>
<evidence type="ECO:0000256" key="4">
    <source>
        <dbReference type="HAMAP-Rule" id="MF_00171"/>
    </source>
</evidence>